<dbReference type="EMBL" id="GL876969">
    <property type="protein sequence ID" value="KLU86524.1"/>
    <property type="molecule type" value="Genomic_DNA"/>
</dbReference>
<proteinExistence type="predicted"/>
<evidence type="ECO:0000313" key="1">
    <source>
        <dbReference type="EMBL" id="KLU86524.1"/>
    </source>
</evidence>
<organism evidence="1">
    <name type="scientific">Magnaporthiopsis poae (strain ATCC 64411 / 73-15)</name>
    <name type="common">Kentucky bluegrass fungus</name>
    <name type="synonym">Magnaporthe poae</name>
    <dbReference type="NCBI Taxonomy" id="644358"/>
    <lineage>
        <taxon>Eukaryota</taxon>
        <taxon>Fungi</taxon>
        <taxon>Dikarya</taxon>
        <taxon>Ascomycota</taxon>
        <taxon>Pezizomycotina</taxon>
        <taxon>Sordariomycetes</taxon>
        <taxon>Sordariomycetidae</taxon>
        <taxon>Magnaporthales</taxon>
        <taxon>Magnaporthaceae</taxon>
        <taxon>Magnaporthiopsis</taxon>
    </lineage>
</organism>
<name>A0A0H2UAJ0_MAGP6</name>
<dbReference type="VEuPathDB" id="FungiDB:MAPG_05536"/>
<gene>
    <name evidence="1" type="ORF">MAPG_05536</name>
</gene>
<dbReference type="OrthoDB" id="10562047at2759"/>
<dbReference type="AlphaFoldDB" id="A0A0H2UAJ0"/>
<reference evidence="1" key="1">
    <citation type="submission" date="2010-05" db="EMBL/GenBank/DDBJ databases">
        <title>The Genome Sequence of Magnaporthe poae strain ATCC 64411.</title>
        <authorList>
            <consortium name="The Broad Institute Genome Sequencing Platform"/>
            <consortium name="Broad Institute Genome Sequencing Center for Infectious Disease"/>
            <person name="Ma L.-J."/>
            <person name="Dead R."/>
            <person name="Young S."/>
            <person name="Zeng Q."/>
            <person name="Koehrsen M."/>
            <person name="Alvarado L."/>
            <person name="Berlin A."/>
            <person name="Chapman S.B."/>
            <person name="Chen Z."/>
            <person name="Freedman E."/>
            <person name="Gellesch M."/>
            <person name="Goldberg J."/>
            <person name="Griggs A."/>
            <person name="Gujja S."/>
            <person name="Heilman E.R."/>
            <person name="Heiman D."/>
            <person name="Hepburn T."/>
            <person name="Howarth C."/>
            <person name="Jen D."/>
            <person name="Larson L."/>
            <person name="Mehta T."/>
            <person name="Neiman D."/>
            <person name="Pearson M."/>
            <person name="Roberts A."/>
            <person name="Saif S."/>
            <person name="Shea T."/>
            <person name="Shenoy N."/>
            <person name="Sisk P."/>
            <person name="Stolte C."/>
            <person name="Sykes S."/>
            <person name="Walk T."/>
            <person name="White J."/>
            <person name="Yandava C."/>
            <person name="Haas B."/>
            <person name="Nusbaum C."/>
            <person name="Birren B."/>
        </authorList>
    </citation>
    <scope>NUCLEOTIDE SEQUENCE</scope>
    <source>
        <strain evidence="1">ATCC 64411</strain>
    </source>
</reference>
<sequence>MRTPLLQRSRETHDSDFRIRPEVVRKVAVTMAGDNNGVSRNTCIGDGRDRCMAGLTSSNGNAQGEGTMVPARGAKPAGGFKTLEKGVVETDLQYVGSMIKAYTTSQSLAVEIETEIPLFVTKARQRIMSLIQVIGQLRKELYDAKQQVITVNQRLHTVLTMQDLKVDFAEWEKDLEESIMKAESPEDIKEAMDKAEETIAQNGAAKG</sequence>
<protein>
    <submittedName>
        <fullName evidence="1">Uncharacterized protein</fullName>
    </submittedName>
</protein>
<feature type="non-terminal residue" evidence="1">
    <location>
        <position position="207"/>
    </location>
</feature>
<reference evidence="1" key="2">
    <citation type="submission" date="2011-03" db="EMBL/GenBank/DDBJ databases">
        <title>Annotation of Magnaporthe poae ATCC 64411.</title>
        <authorList>
            <person name="Ma L.-J."/>
            <person name="Dead R."/>
            <person name="Young S.K."/>
            <person name="Zeng Q."/>
            <person name="Gargeya S."/>
            <person name="Fitzgerald M."/>
            <person name="Haas B."/>
            <person name="Abouelleil A."/>
            <person name="Alvarado L."/>
            <person name="Arachchi H.M."/>
            <person name="Berlin A."/>
            <person name="Brown A."/>
            <person name="Chapman S.B."/>
            <person name="Chen Z."/>
            <person name="Dunbar C."/>
            <person name="Freedman E."/>
            <person name="Gearin G."/>
            <person name="Gellesch M."/>
            <person name="Goldberg J."/>
            <person name="Griggs A."/>
            <person name="Gujja S."/>
            <person name="Heiman D."/>
            <person name="Howarth C."/>
            <person name="Larson L."/>
            <person name="Lui A."/>
            <person name="MacDonald P.J.P."/>
            <person name="Mehta T."/>
            <person name="Montmayeur A."/>
            <person name="Murphy C."/>
            <person name="Neiman D."/>
            <person name="Pearson M."/>
            <person name="Priest M."/>
            <person name="Roberts A."/>
            <person name="Saif S."/>
            <person name="Shea T."/>
            <person name="Shenoy N."/>
            <person name="Sisk P."/>
            <person name="Stolte C."/>
            <person name="Sykes S."/>
            <person name="Yandava C."/>
            <person name="Wortman J."/>
            <person name="Nusbaum C."/>
            <person name="Birren B."/>
        </authorList>
    </citation>
    <scope>NUCLEOTIDE SEQUENCE</scope>
    <source>
        <strain evidence="1">ATCC 64411</strain>
    </source>
</reference>
<accession>A0A0H2UAJ0</accession>